<dbReference type="PANTHER" id="PTHR12215">
    <property type="entry name" value="PHOSPHOPANTETHEINE TRANSFERASE"/>
    <property type="match status" value="1"/>
</dbReference>
<comment type="caution">
    <text evidence="5">The sequence shown here is derived from an EMBL/GenBank/DDBJ whole genome shotgun (WGS) entry which is preliminary data.</text>
</comment>
<feature type="domain" description="4'-phosphopantetheinyl transferase" evidence="4">
    <location>
        <begin position="150"/>
        <end position="222"/>
    </location>
</feature>
<evidence type="ECO:0000256" key="2">
    <source>
        <dbReference type="ARBA" id="ARBA00022679"/>
    </source>
</evidence>
<dbReference type="GO" id="GO:0005829">
    <property type="term" value="C:cytosol"/>
    <property type="evidence" value="ECO:0007669"/>
    <property type="project" value="TreeGrafter"/>
</dbReference>
<dbReference type="Pfam" id="PF01648">
    <property type="entry name" value="ACPS"/>
    <property type="match status" value="1"/>
</dbReference>
<keyword evidence="3" id="KW-1133">Transmembrane helix</keyword>
<dbReference type="InterPro" id="IPR050559">
    <property type="entry name" value="P-Pant_transferase_sf"/>
</dbReference>
<name>A0A4R1KWL4_9PAST</name>
<evidence type="ECO:0000313" key="5">
    <source>
        <dbReference type="EMBL" id="TCK69638.1"/>
    </source>
</evidence>
<dbReference type="InterPro" id="IPR037143">
    <property type="entry name" value="4-PPantetheinyl_Trfase_dom_sf"/>
</dbReference>
<evidence type="ECO:0000313" key="6">
    <source>
        <dbReference type="Proteomes" id="UP000295496"/>
    </source>
</evidence>
<comment type="similarity">
    <text evidence="1">Belongs to the P-Pant transferase superfamily. Gsp/Sfp/HetI/AcpT family.</text>
</comment>
<reference evidence="5 6" key="1">
    <citation type="submission" date="2019-03" db="EMBL/GenBank/DDBJ databases">
        <title>Genomic Encyclopedia of Type Strains, Phase IV (KMG-IV): sequencing the most valuable type-strain genomes for metagenomic binning, comparative biology and taxonomic classification.</title>
        <authorList>
            <person name="Goeker M."/>
        </authorList>
    </citation>
    <scope>NUCLEOTIDE SEQUENCE [LARGE SCALE GENOMIC DNA]</scope>
    <source>
        <strain evidence="5 6">DSM 10053</strain>
    </source>
</reference>
<dbReference type="SUPFAM" id="SSF56214">
    <property type="entry name" value="4'-phosphopantetheinyl transferase"/>
    <property type="match status" value="2"/>
</dbReference>
<feature type="transmembrane region" description="Helical" evidence="3">
    <location>
        <begin position="14"/>
        <end position="33"/>
    </location>
</feature>
<evidence type="ECO:0000256" key="1">
    <source>
        <dbReference type="ARBA" id="ARBA00010990"/>
    </source>
</evidence>
<dbReference type="InterPro" id="IPR008278">
    <property type="entry name" value="4-PPantetheinyl_Trfase_dom"/>
</dbReference>
<dbReference type="Proteomes" id="UP000295496">
    <property type="component" value="Unassembled WGS sequence"/>
</dbReference>
<protein>
    <submittedName>
        <fullName evidence="5">4'-phosphopantetheinyl transferase</fullName>
    </submittedName>
</protein>
<keyword evidence="2 5" id="KW-0808">Transferase</keyword>
<dbReference type="PANTHER" id="PTHR12215:SF10">
    <property type="entry name" value="L-AMINOADIPATE-SEMIALDEHYDE DEHYDROGENASE-PHOSPHOPANTETHEINYL TRANSFERASE"/>
    <property type="match status" value="1"/>
</dbReference>
<accession>A0A4R1KWL4</accession>
<dbReference type="GO" id="GO:0008897">
    <property type="term" value="F:holo-[acyl-carrier-protein] synthase activity"/>
    <property type="evidence" value="ECO:0007669"/>
    <property type="project" value="InterPro"/>
</dbReference>
<proteinExistence type="inferred from homology"/>
<evidence type="ECO:0000259" key="4">
    <source>
        <dbReference type="Pfam" id="PF01648"/>
    </source>
</evidence>
<gene>
    <name evidence="5" type="ORF">EV692_1564</name>
</gene>
<keyword evidence="6" id="KW-1185">Reference proteome</keyword>
<organism evidence="5 6">
    <name type="scientific">Lonepinella koalarum</name>
    <dbReference type="NCBI Taxonomy" id="53417"/>
    <lineage>
        <taxon>Bacteria</taxon>
        <taxon>Pseudomonadati</taxon>
        <taxon>Pseudomonadota</taxon>
        <taxon>Gammaproteobacteria</taxon>
        <taxon>Pasteurellales</taxon>
        <taxon>Pasteurellaceae</taxon>
        <taxon>Lonepinella</taxon>
    </lineage>
</organism>
<dbReference type="GO" id="GO:0019878">
    <property type="term" value="P:lysine biosynthetic process via aminoadipic acid"/>
    <property type="evidence" value="ECO:0007669"/>
    <property type="project" value="TreeGrafter"/>
</dbReference>
<dbReference type="GO" id="GO:0000287">
    <property type="term" value="F:magnesium ion binding"/>
    <property type="evidence" value="ECO:0007669"/>
    <property type="project" value="InterPro"/>
</dbReference>
<sequence length="279" mass="32338">MKITKISDKFKHELIYYVVVLELYIQTLLLYIYNNFLDYTIMTTLIAYANIQQSFPLGKMPLALVPEKLRLLTKNSNLRVQQRHRCRQLAHFLLWTLAQKAEINTALLGQIYHTASGRPQFPIDNIDFNISHSGDWVAVVLNVAKDEKCAVGIDIECSKKKRNYTALLQHFASPDEQHWFTRQLNAEQAFYRIWCLREAILKSQGVGIVKLSEVQHDPVAKTLHSAYCPQGQLTFSSELPFYLAVFAEQSAVQNAQYFCWQENRLHQNQLKNVLIYTVN</sequence>
<evidence type="ECO:0000256" key="3">
    <source>
        <dbReference type="SAM" id="Phobius"/>
    </source>
</evidence>
<dbReference type="Gene3D" id="3.90.470.20">
    <property type="entry name" value="4'-phosphopantetheinyl transferase domain"/>
    <property type="match status" value="1"/>
</dbReference>
<keyword evidence="3" id="KW-0812">Transmembrane</keyword>
<keyword evidence="3" id="KW-0472">Membrane</keyword>
<dbReference type="EMBL" id="SMGJ01000004">
    <property type="protein sequence ID" value="TCK69638.1"/>
    <property type="molecule type" value="Genomic_DNA"/>
</dbReference>
<dbReference type="AlphaFoldDB" id="A0A4R1KWL4"/>